<evidence type="ECO:0000256" key="5">
    <source>
        <dbReference type="RuleBase" id="RU003799"/>
    </source>
</evidence>
<evidence type="ECO:0000256" key="2">
    <source>
        <dbReference type="ARBA" id="ARBA00006787"/>
    </source>
</evidence>
<dbReference type="PANTHER" id="PTHR10543:SF110">
    <property type="entry name" value="BETA-CAROTENE 15,15'-MONOOXYGENASE 1"/>
    <property type="match status" value="1"/>
</dbReference>
<reference evidence="6 7" key="1">
    <citation type="submission" date="2021-06" db="EMBL/GenBank/DDBJ databases">
        <authorList>
            <person name="Palmer J.M."/>
        </authorList>
    </citation>
    <scope>NUCLEOTIDE SEQUENCE [LARGE SCALE GENOMIC DNA]</scope>
    <source>
        <strain evidence="6 7">XR_2019</strain>
        <tissue evidence="6">Muscle</tissue>
    </source>
</reference>
<organism evidence="6 7">
    <name type="scientific">Xenotaenia resolanae</name>
    <dbReference type="NCBI Taxonomy" id="208358"/>
    <lineage>
        <taxon>Eukaryota</taxon>
        <taxon>Metazoa</taxon>
        <taxon>Chordata</taxon>
        <taxon>Craniata</taxon>
        <taxon>Vertebrata</taxon>
        <taxon>Euteleostomi</taxon>
        <taxon>Actinopterygii</taxon>
        <taxon>Neopterygii</taxon>
        <taxon>Teleostei</taxon>
        <taxon>Neoteleostei</taxon>
        <taxon>Acanthomorphata</taxon>
        <taxon>Ovalentaria</taxon>
        <taxon>Atherinomorphae</taxon>
        <taxon>Cyprinodontiformes</taxon>
        <taxon>Goodeidae</taxon>
        <taxon>Xenotaenia</taxon>
    </lineage>
</organism>
<name>A0ABV0X1Y8_9TELE</name>
<keyword evidence="3" id="KW-0479">Metal-binding</keyword>
<dbReference type="EMBL" id="JAHRIM010082111">
    <property type="protein sequence ID" value="MEQ2275581.1"/>
    <property type="molecule type" value="Genomic_DNA"/>
</dbReference>
<proteinExistence type="inferred from homology"/>
<comment type="similarity">
    <text evidence="2 5">Belongs to the carotenoid oxygenase family.</text>
</comment>
<evidence type="ECO:0000313" key="6">
    <source>
        <dbReference type="EMBL" id="MEQ2275581.1"/>
    </source>
</evidence>
<comment type="cofactor">
    <cofactor evidence="1">
        <name>Fe(2+)</name>
        <dbReference type="ChEBI" id="CHEBI:29033"/>
    </cofactor>
</comment>
<dbReference type="PANTHER" id="PTHR10543">
    <property type="entry name" value="BETA-CAROTENE DIOXYGENASE"/>
    <property type="match status" value="1"/>
</dbReference>
<accession>A0ABV0X1Y8</accession>
<protein>
    <submittedName>
        <fullName evidence="6">Uncharacterized protein</fullName>
    </submittedName>
</protein>
<dbReference type="InterPro" id="IPR004294">
    <property type="entry name" value="Carotenoid_Oase"/>
</dbReference>
<keyword evidence="4" id="KW-0408">Iron</keyword>
<evidence type="ECO:0000313" key="7">
    <source>
        <dbReference type="Proteomes" id="UP001444071"/>
    </source>
</evidence>
<evidence type="ECO:0000256" key="1">
    <source>
        <dbReference type="ARBA" id="ARBA00001954"/>
    </source>
</evidence>
<evidence type="ECO:0000256" key="3">
    <source>
        <dbReference type="ARBA" id="ARBA00022723"/>
    </source>
</evidence>
<keyword evidence="7" id="KW-1185">Reference proteome</keyword>
<dbReference type="Pfam" id="PF03055">
    <property type="entry name" value="RPE65"/>
    <property type="match status" value="1"/>
</dbReference>
<comment type="caution">
    <text evidence="6">The sequence shown here is derived from an EMBL/GenBank/DDBJ whole genome shotgun (WGS) entry which is preliminary data.</text>
</comment>
<gene>
    <name evidence="6" type="ORF">XENORESO_005755</name>
</gene>
<sequence>MIFWEEENCWPSEPVFVPKPNGESEDDGVVLSSVINSNPGQSGFLVILDGRTFKEVARAYVNTELYKDMHGIFIPKGN</sequence>
<evidence type="ECO:0000256" key="4">
    <source>
        <dbReference type="ARBA" id="ARBA00023004"/>
    </source>
</evidence>
<dbReference type="Proteomes" id="UP001444071">
    <property type="component" value="Unassembled WGS sequence"/>
</dbReference>